<evidence type="ECO:0000313" key="1">
    <source>
        <dbReference type="EMBL" id="GAN37341.1"/>
    </source>
</evidence>
<dbReference type="InterPro" id="IPR037883">
    <property type="entry name" value="Knr4/Smi1-like_sf"/>
</dbReference>
<dbReference type="GeneID" id="57091136"/>
<reference evidence="2" key="1">
    <citation type="submission" date="2014-05" db="EMBL/GenBank/DDBJ databases">
        <title>Whole genome sequencing of Lactobacillus casei NRIC0644.</title>
        <authorList>
            <person name="Atarashi H."/>
            <person name="Yoshida Y."/>
            <person name="Fujimura S."/>
            <person name="Tanaka N."/>
            <person name="Shiwa Y."/>
            <person name="Yoshikawa H."/>
            <person name="Okada S."/>
            <person name="Nakagawa J."/>
        </authorList>
    </citation>
    <scope>NUCLEOTIDE SEQUENCE [LARGE SCALE GENOMIC DNA]</scope>
    <source>
        <strain evidence="2">NRIC0644</strain>
    </source>
</reference>
<comment type="caution">
    <text evidence="1">The sequence shown here is derived from an EMBL/GenBank/DDBJ whole genome shotgun (WGS) entry which is preliminary data.</text>
</comment>
<proteinExistence type="predicted"/>
<sequence>MMLQPWPNLIPRPDLPTIPKTAAIPPAYFKLIQTGILPMNWWLPTKEPTSDAIDGVGIHAFATVGPAMTSSDLPAHFLPFAKTGHQYFGFDLQQEPRQIRYIDTEVDQWLTVAMDLPAFMKQLQPHEAKLPEISVDPQIFGHMAVIATAAEWPALFDYAREFMAGQAIGPWLRWLAQSKEEAKRQVGMEEFHFLTRYQPNFLTPNDTLTLQHVFG</sequence>
<organism evidence="1 2">
    <name type="scientific">Lacticaseibacillus paracasei NRIC 0644</name>
    <dbReference type="NCBI Taxonomy" id="1435038"/>
    <lineage>
        <taxon>Bacteria</taxon>
        <taxon>Bacillati</taxon>
        <taxon>Bacillota</taxon>
        <taxon>Bacilli</taxon>
        <taxon>Lactobacillales</taxon>
        <taxon>Lactobacillaceae</taxon>
        <taxon>Lacticaseibacillus</taxon>
    </lineage>
</organism>
<dbReference type="AlphaFoldDB" id="A0A0C9PQS3"/>
<gene>
    <name evidence="1" type="ORF">LC0644_1930</name>
</gene>
<evidence type="ECO:0000313" key="2">
    <source>
        <dbReference type="Proteomes" id="UP000032552"/>
    </source>
</evidence>
<dbReference type="Proteomes" id="UP000032552">
    <property type="component" value="Unassembled WGS sequence"/>
</dbReference>
<evidence type="ECO:0008006" key="3">
    <source>
        <dbReference type="Google" id="ProtNLM"/>
    </source>
</evidence>
<dbReference type="SUPFAM" id="SSF160631">
    <property type="entry name" value="SMI1/KNR4-like"/>
    <property type="match status" value="1"/>
</dbReference>
<name>A0A0C9PQS3_LACPA</name>
<dbReference type="EMBL" id="BAYM01000151">
    <property type="protein sequence ID" value="GAN37341.1"/>
    <property type="molecule type" value="Genomic_DNA"/>
</dbReference>
<accession>A0A0C9PQS3</accession>
<protein>
    <recommendedName>
        <fullName evidence="3">SMI1/KNR4 family protein</fullName>
    </recommendedName>
</protein>
<dbReference type="RefSeq" id="WP_003571475.1">
    <property type="nucleotide sequence ID" value="NZ_BAYM01000151.1"/>
</dbReference>